<evidence type="ECO:0000256" key="2">
    <source>
        <dbReference type="SAM" id="Phobius"/>
    </source>
</evidence>
<organism evidence="4">
    <name type="scientific">Lysmata vittata</name>
    <dbReference type="NCBI Taxonomy" id="749979"/>
    <lineage>
        <taxon>Eukaryota</taxon>
        <taxon>Metazoa</taxon>
        <taxon>Ecdysozoa</taxon>
        <taxon>Arthropoda</taxon>
        <taxon>Crustacea</taxon>
        <taxon>Multicrustacea</taxon>
        <taxon>Malacostraca</taxon>
        <taxon>Eumalacostraca</taxon>
        <taxon>Eucarida</taxon>
        <taxon>Decapoda</taxon>
        <taxon>Pleocyemata</taxon>
        <taxon>Caridea</taxon>
        <taxon>Alpheoidea</taxon>
        <taxon>Hippolytidae</taxon>
        <taxon>Lysmata</taxon>
    </lineage>
</organism>
<dbReference type="SMR" id="A0A977XF10"/>
<dbReference type="Gene3D" id="3.40.50.11530">
    <property type="match status" value="1"/>
</dbReference>
<reference evidence="4" key="1">
    <citation type="submission" date="2021-06" db="EMBL/GenBank/DDBJ databases">
        <authorList>
            <person name="Liu F."/>
        </authorList>
    </citation>
    <scope>NUCLEOTIDE SEQUENCE</scope>
    <source>
        <strain evidence="4">LvitIL17R2</strain>
        <tissue evidence="4">Androgenic gland</tissue>
    </source>
</reference>
<accession>A0A977XF10</accession>
<evidence type="ECO:0000256" key="1">
    <source>
        <dbReference type="SAM" id="MobiDB-lite"/>
    </source>
</evidence>
<protein>
    <submittedName>
        <fullName evidence="4">Interleukin 17 receptor</fullName>
    </submittedName>
</protein>
<keyword evidence="2" id="KW-0472">Membrane</keyword>
<keyword evidence="3" id="KW-0732">Signal</keyword>
<evidence type="ECO:0000256" key="3">
    <source>
        <dbReference type="SAM" id="SignalP"/>
    </source>
</evidence>
<keyword evidence="4" id="KW-0675">Receptor</keyword>
<feature type="region of interest" description="Disordered" evidence="1">
    <location>
        <begin position="596"/>
        <end position="621"/>
    </location>
</feature>
<dbReference type="EMBL" id="MZ367742">
    <property type="protein sequence ID" value="UXO98193.1"/>
    <property type="molecule type" value="mRNA"/>
</dbReference>
<proteinExistence type="evidence at transcript level"/>
<sequence length="625" mass="72351">MKNVWVSFTMLFIVNNVWCSDQSCPKDHCDNCYSCLCSTNFRANLDCTHQLSNRLSNSSCEMGFIRENERNKEVVLHSWRYLYHSEERPFLLQVYRQKLRNAFYRTGFNLSFQDFKSNDLRYRFRFRNMGDEGEDLGREFILRNLPPSSESNSVFWDCPFFNNYVGKEQVLTVIDSKDSGGEYSFIVPDPKRINPNETAISDWQLLVMLDLGAYNRNQEAVVTVQLAPFSNLTYRVELLSCQQRDSCHNGTLVSSKEFHVMNLDDVDHGQRSMTFDIQEPGIYIISAQLLHESCLDEDCFHSQTTLLEIKPDHRLWYVILSGILLLVLTIALSLLCLHKAKQYKKMLSDLSIHPASLLVVYLPESENYYRFVETLADLLQGICFVKTYLVDRDVGQMNPHEWTMRRMEEVDRVVFLIPSSENRSVRSIMPVQHQWGSSLSHFSDSYFIRYGSTKAASILIPSERVCMPVEIAGLRRFHLLQELTSFVSWIHNTSSQLDRWFLWWLLIHSRKGKMMLHHLKSSLKRISDANKVSPTSGRRSLGFDRNIATPTESLPLFSVNQHSLLGNSEDAEDRQSEDSTDNFHPDIKSVESLLIQCHQQQSGDPEDDANSYSDETGSLVDDLFF</sequence>
<feature type="transmembrane region" description="Helical" evidence="2">
    <location>
        <begin position="315"/>
        <end position="337"/>
    </location>
</feature>
<dbReference type="AlphaFoldDB" id="A0A977XF10"/>
<keyword evidence="2" id="KW-1133">Transmembrane helix</keyword>
<feature type="signal peptide" evidence="3">
    <location>
        <begin position="1"/>
        <end position="19"/>
    </location>
</feature>
<evidence type="ECO:0000313" key="4">
    <source>
        <dbReference type="EMBL" id="UXO98193.1"/>
    </source>
</evidence>
<keyword evidence="2" id="KW-0812">Transmembrane</keyword>
<feature type="chain" id="PRO_5037110636" evidence="3">
    <location>
        <begin position="20"/>
        <end position="625"/>
    </location>
</feature>
<name>A0A977XF10_9EUCA</name>